<gene>
    <name evidence="1" type="ORF">GIY56_17690</name>
</gene>
<evidence type="ECO:0008006" key="3">
    <source>
        <dbReference type="Google" id="ProtNLM"/>
    </source>
</evidence>
<comment type="caution">
    <text evidence="1">The sequence shown here is derived from an EMBL/GenBank/DDBJ whole genome shotgun (WGS) entry which is preliminary data.</text>
</comment>
<proteinExistence type="predicted"/>
<protein>
    <recommendedName>
        <fullName evidence="3">Toxin-antitoxin system HicB family antitoxin</fullName>
    </recommendedName>
</protein>
<dbReference type="EMBL" id="WMBT01000031">
    <property type="protein sequence ID" value="MTE02125.1"/>
    <property type="molecule type" value="Genomic_DNA"/>
</dbReference>
<name>A0A6L6HVR8_9RHOB</name>
<evidence type="ECO:0000313" key="1">
    <source>
        <dbReference type="EMBL" id="MTE02125.1"/>
    </source>
</evidence>
<dbReference type="Proteomes" id="UP000481417">
    <property type="component" value="Unassembled WGS sequence"/>
</dbReference>
<reference evidence="1 2" key="1">
    <citation type="submission" date="2019-11" db="EMBL/GenBank/DDBJ databases">
        <authorList>
            <person name="Lang L."/>
        </authorList>
    </citation>
    <scope>NUCLEOTIDE SEQUENCE [LARGE SCALE GENOMIC DNA]</scope>
    <source>
        <strain evidence="1 2">YIM 132242</strain>
    </source>
</reference>
<dbReference type="AlphaFoldDB" id="A0A6L6HVR8"/>
<organism evidence="1 2">
    <name type="scientific">Paracoccus lichenicola</name>
    <dbReference type="NCBI Taxonomy" id="2665644"/>
    <lineage>
        <taxon>Bacteria</taxon>
        <taxon>Pseudomonadati</taxon>
        <taxon>Pseudomonadota</taxon>
        <taxon>Alphaproteobacteria</taxon>
        <taxon>Rhodobacterales</taxon>
        <taxon>Paracoccaceae</taxon>
        <taxon>Paracoccus</taxon>
    </lineage>
</organism>
<accession>A0A6L6HVR8</accession>
<sequence length="66" mass="7130">MGAAMETTLDRTNLRVTPEMMLAIDAARLRRAGSVSRNTWIVEAIAEKLTRDEGNGETPVGKTANA</sequence>
<evidence type="ECO:0000313" key="2">
    <source>
        <dbReference type="Proteomes" id="UP000481417"/>
    </source>
</evidence>
<keyword evidence="2" id="KW-1185">Reference proteome</keyword>